<feature type="domain" description="Insertion element IS402-like" evidence="3">
    <location>
        <begin position="12"/>
        <end position="84"/>
    </location>
</feature>
<dbReference type="eggNOG" id="COG3293">
    <property type="taxonomic scope" value="Bacteria"/>
</dbReference>
<dbReference type="Pfam" id="PF13340">
    <property type="entry name" value="DUF4096"/>
    <property type="match status" value="1"/>
</dbReference>
<dbReference type="AlphaFoldDB" id="Q5YSR5"/>
<feature type="compositionally biased region" description="Basic residues" evidence="1">
    <location>
        <begin position="235"/>
        <end position="244"/>
    </location>
</feature>
<reference evidence="4 6" key="1">
    <citation type="journal article" date="2004" name="Proc. Natl. Acad. Sci. U.S.A.">
        <title>The complete genomic sequence of Nocardia farcinica IFM 10152.</title>
        <authorList>
            <person name="Ishikawa J."/>
            <person name="Yamashita A."/>
            <person name="Mikami Y."/>
            <person name="Hoshino Y."/>
            <person name="Kurita H."/>
            <person name="Hotta K."/>
            <person name="Shiba T."/>
            <person name="Hattori M."/>
        </authorList>
    </citation>
    <scope>NUCLEOTIDE SEQUENCE [LARGE SCALE GENOMIC DNA]</scope>
    <source>
        <strain evidence="4 6">IFM 10152</strain>
    </source>
</reference>
<accession>Q5YSR5</accession>
<dbReference type="KEGG" id="nfa:NFA_48360"/>
<dbReference type="NCBIfam" id="NF033580">
    <property type="entry name" value="transpos_IS5_3"/>
    <property type="match status" value="1"/>
</dbReference>
<gene>
    <name evidence="4" type="ordered locus">NFA_39280</name>
    <name evidence="5" type="ordered locus">NFA_48360</name>
</gene>
<proteinExistence type="predicted"/>
<protein>
    <submittedName>
        <fullName evidence="4">Putative transposase</fullName>
    </submittedName>
</protein>
<evidence type="ECO:0000313" key="4">
    <source>
        <dbReference type="EMBL" id="BAD58776.1"/>
    </source>
</evidence>
<feature type="region of interest" description="Disordered" evidence="1">
    <location>
        <begin position="113"/>
        <end position="139"/>
    </location>
</feature>
<dbReference type="PANTHER" id="PTHR30007">
    <property type="entry name" value="PHP DOMAIN PROTEIN"/>
    <property type="match status" value="1"/>
</dbReference>
<dbReference type="EMBL" id="AP006618">
    <property type="protein sequence ID" value="BAD58776.1"/>
    <property type="molecule type" value="Genomic_DNA"/>
</dbReference>
<dbReference type="HOGENOM" id="CLU_055261_5_0_11"/>
<sequence length="297" mass="33581">MTTLAVTARADLSDAQWARLEPLLPTPKRPGRPSRWTRRRLLDGIRWRIRVGCPWRDIPPQYGSWQAIYALFRRWSRAGVWAHVLRQLQAIADAAEQIGWMVSVDSTIMRAHPHAAGARRDGDRQAEPPGGYHNEPADHALGRSRGGWGTKLHLACEHHLRPLSLLLTAGQAGDSPQFAGVLDGIRVPRLGRGRARVRPDRVLADKAYSSAANRTYLRERGIPATIPVPSDQAGHRRNRGRRGGRPPAFDREIYRHRNTIERGINRLKQHRAVATRYEKLATRYLAVIQIAAIDQWL</sequence>
<dbReference type="GO" id="GO:0003677">
    <property type="term" value="F:DNA binding"/>
    <property type="evidence" value="ECO:0007669"/>
    <property type="project" value="InterPro"/>
</dbReference>
<dbReference type="KEGG" id="nfa:NFA_39280"/>
<dbReference type="InterPro" id="IPR025161">
    <property type="entry name" value="IS402-like_dom"/>
</dbReference>
<organism evidence="4 6">
    <name type="scientific">Nocardia farcinica (strain IFM 10152)</name>
    <dbReference type="NCBI Taxonomy" id="247156"/>
    <lineage>
        <taxon>Bacteria</taxon>
        <taxon>Bacillati</taxon>
        <taxon>Actinomycetota</taxon>
        <taxon>Actinomycetes</taxon>
        <taxon>Mycobacteriales</taxon>
        <taxon>Nocardiaceae</taxon>
        <taxon>Nocardia</taxon>
    </lineage>
</organism>
<dbReference type="InterPro" id="IPR002559">
    <property type="entry name" value="Transposase_11"/>
</dbReference>
<feature type="domain" description="Transposase IS4-like" evidence="2">
    <location>
        <begin position="102"/>
        <end position="291"/>
    </location>
</feature>
<name>Q5YSR5_NOCFA</name>
<dbReference type="EMBL" id="AP006618">
    <property type="protein sequence ID" value="BAD59688.1"/>
    <property type="molecule type" value="Genomic_DNA"/>
</dbReference>
<dbReference type="RefSeq" id="WP_011210461.1">
    <property type="nucleotide sequence ID" value="NC_006361.1"/>
</dbReference>
<evidence type="ECO:0000313" key="6">
    <source>
        <dbReference type="Proteomes" id="UP000006820"/>
    </source>
</evidence>
<dbReference type="OrthoDB" id="4546548at2"/>
<dbReference type="GeneID" id="61135433"/>
<evidence type="ECO:0000259" key="2">
    <source>
        <dbReference type="Pfam" id="PF01609"/>
    </source>
</evidence>
<feature type="region of interest" description="Disordered" evidence="1">
    <location>
        <begin position="225"/>
        <end position="248"/>
    </location>
</feature>
<keyword evidence="6" id="KW-1185">Reference proteome</keyword>
<dbReference type="STRING" id="247156.NFA_39280"/>
<dbReference type="Proteomes" id="UP000006820">
    <property type="component" value="Chromosome"/>
</dbReference>
<dbReference type="PANTHER" id="PTHR30007:SF1">
    <property type="entry name" value="BLR1914 PROTEIN"/>
    <property type="match status" value="1"/>
</dbReference>
<dbReference type="GO" id="GO:0004803">
    <property type="term" value="F:transposase activity"/>
    <property type="evidence" value="ECO:0007669"/>
    <property type="project" value="InterPro"/>
</dbReference>
<evidence type="ECO:0000259" key="3">
    <source>
        <dbReference type="Pfam" id="PF13340"/>
    </source>
</evidence>
<dbReference type="Pfam" id="PF01609">
    <property type="entry name" value="DDE_Tnp_1"/>
    <property type="match status" value="1"/>
</dbReference>
<dbReference type="GO" id="GO:0006313">
    <property type="term" value="P:DNA transposition"/>
    <property type="evidence" value="ECO:0007669"/>
    <property type="project" value="InterPro"/>
</dbReference>
<evidence type="ECO:0000256" key="1">
    <source>
        <dbReference type="SAM" id="MobiDB-lite"/>
    </source>
</evidence>
<evidence type="ECO:0000313" key="5">
    <source>
        <dbReference type="EMBL" id="BAD59688.1"/>
    </source>
</evidence>